<evidence type="ECO:0000259" key="5">
    <source>
        <dbReference type="PROSITE" id="PS50977"/>
    </source>
</evidence>
<feature type="domain" description="HTH tetR-type" evidence="5">
    <location>
        <begin position="16"/>
        <end position="76"/>
    </location>
</feature>
<dbReference type="InterPro" id="IPR001647">
    <property type="entry name" value="HTH_TetR"/>
</dbReference>
<accession>A0AA41HKS3</accession>
<evidence type="ECO:0000313" key="7">
    <source>
        <dbReference type="EMBL" id="MCP2012783.1"/>
    </source>
</evidence>
<keyword evidence="1" id="KW-0805">Transcription regulation</keyword>
<feature type="DNA-binding region" description="H-T-H motif" evidence="4">
    <location>
        <begin position="39"/>
        <end position="58"/>
    </location>
</feature>
<dbReference type="RefSeq" id="WP_217946554.1">
    <property type="nucleotide sequence ID" value="NZ_JAHTGR010000042.1"/>
</dbReference>
<sequence length="203" mass="22595">MTRPIIHGRPTRTTLAARRDLLLATALDLFTERGYAGSSLAAIAGAAHVAVRTIYVKFGGKAGLLASLIEEEHYRHRQQLLAVPFTENLVSQLELMAGHLVSRIQDKRLMRLHAVIMKEGDEPARTAWRDAGPCQLATQLILLFRLPEAKILFDPFLTPEELCVHFLNCITGLSNNGYQMQSLHADAQAQRGLRLFLRGVIGY</sequence>
<dbReference type="Proteomes" id="UP001155901">
    <property type="component" value="Unassembled WGS sequence"/>
</dbReference>
<keyword evidence="2 4" id="KW-0238">DNA-binding</keyword>
<dbReference type="EMBL" id="JAHTGR010000042">
    <property type="protein sequence ID" value="MBV6325643.1"/>
    <property type="molecule type" value="Genomic_DNA"/>
</dbReference>
<dbReference type="PANTHER" id="PTHR30055:SF234">
    <property type="entry name" value="HTH-TYPE TRANSCRIPTIONAL REGULATOR BETI"/>
    <property type="match status" value="1"/>
</dbReference>
<dbReference type="Pfam" id="PF00440">
    <property type="entry name" value="TetR_N"/>
    <property type="match status" value="1"/>
</dbReference>
<dbReference type="InterPro" id="IPR050109">
    <property type="entry name" value="HTH-type_TetR-like_transc_reg"/>
</dbReference>
<dbReference type="AlphaFoldDB" id="A0AA41HKS3"/>
<evidence type="ECO:0000256" key="3">
    <source>
        <dbReference type="ARBA" id="ARBA00023163"/>
    </source>
</evidence>
<reference evidence="7" key="2">
    <citation type="submission" date="2022-03" db="EMBL/GenBank/DDBJ databases">
        <title>Genome Encyclopedia of Bacteria and Archaea VI: Functional Genomics of Type Strains.</title>
        <authorList>
            <person name="Whitman W."/>
        </authorList>
    </citation>
    <scope>NUCLEOTIDE SEQUENCE</scope>
    <source>
        <strain evidence="7">HSC-15S17</strain>
    </source>
</reference>
<comment type="caution">
    <text evidence="6">The sequence shown here is derived from an EMBL/GenBank/DDBJ whole genome shotgun (WGS) entry which is preliminary data.</text>
</comment>
<evidence type="ECO:0000313" key="8">
    <source>
        <dbReference type="Proteomes" id="UP001155901"/>
    </source>
</evidence>
<reference evidence="6" key="1">
    <citation type="submission" date="2021-07" db="EMBL/GenBank/DDBJ databases">
        <title>Characterization of violacein-producing bacteria and related species.</title>
        <authorList>
            <person name="Wilson H.S."/>
            <person name="De Leon M.E."/>
        </authorList>
    </citation>
    <scope>NUCLEOTIDE SEQUENCE</scope>
    <source>
        <strain evidence="6">HSC-15S17</strain>
    </source>
</reference>
<gene>
    <name evidence="6" type="ORF">KVP70_32525</name>
    <name evidence="7" type="ORF">L1274_006554</name>
</gene>
<evidence type="ECO:0000313" key="9">
    <source>
        <dbReference type="Proteomes" id="UP001162889"/>
    </source>
</evidence>
<evidence type="ECO:0000313" key="6">
    <source>
        <dbReference type="EMBL" id="MBV6325643.1"/>
    </source>
</evidence>
<organism evidence="6 8">
    <name type="scientific">Duganella violaceipulchra</name>
    <dbReference type="NCBI Taxonomy" id="2849652"/>
    <lineage>
        <taxon>Bacteria</taxon>
        <taxon>Pseudomonadati</taxon>
        <taxon>Pseudomonadota</taxon>
        <taxon>Betaproteobacteria</taxon>
        <taxon>Burkholderiales</taxon>
        <taxon>Oxalobacteraceae</taxon>
        <taxon>Telluria group</taxon>
        <taxon>Duganella</taxon>
    </lineage>
</organism>
<evidence type="ECO:0000256" key="2">
    <source>
        <dbReference type="ARBA" id="ARBA00023125"/>
    </source>
</evidence>
<protein>
    <submittedName>
        <fullName evidence="6">TetR family transcriptional regulator</fullName>
    </submittedName>
    <submittedName>
        <fullName evidence="7">TetR/AcrR family transcriptional repressor of mexJK operon</fullName>
    </submittedName>
</protein>
<evidence type="ECO:0000256" key="4">
    <source>
        <dbReference type="PROSITE-ProRule" id="PRU00335"/>
    </source>
</evidence>
<dbReference type="Proteomes" id="UP001162889">
    <property type="component" value="Unassembled WGS sequence"/>
</dbReference>
<dbReference type="GO" id="GO:0003700">
    <property type="term" value="F:DNA-binding transcription factor activity"/>
    <property type="evidence" value="ECO:0007669"/>
    <property type="project" value="TreeGrafter"/>
</dbReference>
<keyword evidence="3" id="KW-0804">Transcription</keyword>
<dbReference type="GO" id="GO:0000976">
    <property type="term" value="F:transcription cis-regulatory region binding"/>
    <property type="evidence" value="ECO:0007669"/>
    <property type="project" value="TreeGrafter"/>
</dbReference>
<proteinExistence type="predicted"/>
<dbReference type="PANTHER" id="PTHR30055">
    <property type="entry name" value="HTH-TYPE TRANSCRIPTIONAL REGULATOR RUTR"/>
    <property type="match status" value="1"/>
</dbReference>
<keyword evidence="9" id="KW-1185">Reference proteome</keyword>
<evidence type="ECO:0000256" key="1">
    <source>
        <dbReference type="ARBA" id="ARBA00023015"/>
    </source>
</evidence>
<dbReference type="PROSITE" id="PS50977">
    <property type="entry name" value="HTH_TETR_2"/>
    <property type="match status" value="1"/>
</dbReference>
<name>A0AA41HKS3_9BURK</name>
<dbReference type="EMBL" id="JALJZU010000032">
    <property type="protein sequence ID" value="MCP2012783.1"/>
    <property type="molecule type" value="Genomic_DNA"/>
</dbReference>